<comment type="caution">
    <text evidence="1">The sequence shown here is derived from an EMBL/GenBank/DDBJ whole genome shotgun (WGS) entry which is preliminary data.</text>
</comment>
<accession>A0A0F9TI22</accession>
<evidence type="ECO:0000313" key="1">
    <source>
        <dbReference type="EMBL" id="KKN41103.1"/>
    </source>
</evidence>
<dbReference type="AlphaFoldDB" id="A0A0F9TI22"/>
<sequence length="67" mass="7503">MEDEKAEELTIKFPVGVALVVVVKHPGETARVINSEIESPHEFIQDFKSVWDDIGEKVKAELVRGLV</sequence>
<proteinExistence type="predicted"/>
<protein>
    <submittedName>
        <fullName evidence="1">Uncharacterized protein</fullName>
    </submittedName>
</protein>
<reference evidence="1" key="1">
    <citation type="journal article" date="2015" name="Nature">
        <title>Complex archaea that bridge the gap between prokaryotes and eukaryotes.</title>
        <authorList>
            <person name="Spang A."/>
            <person name="Saw J.H."/>
            <person name="Jorgensen S.L."/>
            <person name="Zaremba-Niedzwiedzka K."/>
            <person name="Martijn J."/>
            <person name="Lind A.E."/>
            <person name="van Eijk R."/>
            <person name="Schleper C."/>
            <person name="Guy L."/>
            <person name="Ettema T.J."/>
        </authorList>
    </citation>
    <scope>NUCLEOTIDE SEQUENCE</scope>
</reference>
<organism evidence="1">
    <name type="scientific">marine sediment metagenome</name>
    <dbReference type="NCBI Taxonomy" id="412755"/>
    <lineage>
        <taxon>unclassified sequences</taxon>
        <taxon>metagenomes</taxon>
        <taxon>ecological metagenomes</taxon>
    </lineage>
</organism>
<gene>
    <name evidence="1" type="ORF">LCGC14_0726640</name>
</gene>
<dbReference type="EMBL" id="LAZR01001668">
    <property type="protein sequence ID" value="KKN41103.1"/>
    <property type="molecule type" value="Genomic_DNA"/>
</dbReference>
<name>A0A0F9TI22_9ZZZZ</name>